<reference evidence="3 4" key="1">
    <citation type="submission" date="2015-03" db="EMBL/GenBank/DDBJ databases">
        <title>Draft genome sequences of two protease-producing strains of Arsukibacterium isolated from two cold and alkaline environments.</title>
        <authorList>
            <person name="Lylloff J.E."/>
            <person name="Skov L.B."/>
            <person name="Jepsen M."/>
            <person name="Hallin P.F."/>
            <person name="Sorensen S.J."/>
            <person name="Stougaard P."/>
            <person name="Glaring M.A."/>
        </authorList>
    </citation>
    <scope>NUCLEOTIDE SEQUENCE [LARGE SCALE GENOMIC DNA]</scope>
    <source>
        <strain evidence="3 4">GCM72</strain>
    </source>
</reference>
<name>A0A0M2V7M9_9GAMM</name>
<evidence type="ECO:0000259" key="2">
    <source>
        <dbReference type="Pfam" id="PF25607"/>
    </source>
</evidence>
<feature type="signal peptide" evidence="1">
    <location>
        <begin position="1"/>
        <end position="19"/>
    </location>
</feature>
<dbReference type="RefSeq" id="WP_046556104.1">
    <property type="nucleotide sequence ID" value="NZ_LAHO01000002.1"/>
</dbReference>
<sequence length="552" mass="60443">MVIRGLLWLSLLLSLPALAISQLNARVDKNPVMLGESVILEVTADSRLPANSINFRVLDGDFSIMVPSVNQSTRVVNGEASHSTTWTVTLLPKASGTFTLPAFTIDNVSTQPLSVEVLPAQQGTGTLRDIFLQSKLSSDRVVVQQMVYYDVTIYFSGDIQRGSLSEPQLDNALIQQVGQDQEGSELIDGERYRSITRRYAITPQRSGNFSISPPTFSGDIIDRDNARQSYFARSRAVVREAQTLAIEVQAQTGSFSGNWLVAGLVTLNDEWQPNITELVQGEPITRIITLSAVDVAANQLPDLQLAVPDGFRVYQEQPQTRGAERAGRLVAQKIITSAIIANTPGEYQLPEVTVPWWNSQTNRMEQAVLPGRTLQVKADPNRLSTPAMIDPPLPQISSTTLPLPAVSPWSWNHTSTALALGWLLSSVLLLGLWRYQSSTASAGRGQTKPQGAKFDSRALRAACQKQDKAAARDQLLKWARQQNILAQGSLTALSQQITPGPLQQQLQQLNAALYSDSTVAWQAEQLLQAWSDYQLAADAKPTVNALPPLYPQ</sequence>
<dbReference type="PATRIC" id="fig|336831.14.peg.3685"/>
<dbReference type="AlphaFoldDB" id="A0A0M2V7M9"/>
<dbReference type="EMBL" id="LAHO01000002">
    <property type="protein sequence ID" value="KKO46857.1"/>
    <property type="molecule type" value="Genomic_DNA"/>
</dbReference>
<dbReference type="InterPro" id="IPR057699">
    <property type="entry name" value="DUF7939"/>
</dbReference>
<keyword evidence="4" id="KW-1185">Reference proteome</keyword>
<dbReference type="STRING" id="336831.WG68_02630"/>
<dbReference type="InterPro" id="IPR025738">
    <property type="entry name" value="BatD"/>
</dbReference>
<dbReference type="Pfam" id="PF13584">
    <property type="entry name" value="BatD"/>
    <property type="match status" value="1"/>
</dbReference>
<dbReference type="OrthoDB" id="5293418at2"/>
<organism evidence="3 4">
    <name type="scientific">Arsukibacterium ikkense</name>
    <dbReference type="NCBI Taxonomy" id="336831"/>
    <lineage>
        <taxon>Bacteria</taxon>
        <taxon>Pseudomonadati</taxon>
        <taxon>Pseudomonadota</taxon>
        <taxon>Gammaproteobacteria</taxon>
        <taxon>Chromatiales</taxon>
        <taxon>Chromatiaceae</taxon>
        <taxon>Arsukibacterium</taxon>
    </lineage>
</organism>
<feature type="chain" id="PRO_5005644415" description="DUF7939 domain-containing protein" evidence="1">
    <location>
        <begin position="20"/>
        <end position="552"/>
    </location>
</feature>
<dbReference type="Proteomes" id="UP000034228">
    <property type="component" value="Unassembled WGS sequence"/>
</dbReference>
<evidence type="ECO:0000256" key="1">
    <source>
        <dbReference type="SAM" id="SignalP"/>
    </source>
</evidence>
<dbReference type="Pfam" id="PF25607">
    <property type="entry name" value="DUF7939"/>
    <property type="match status" value="1"/>
</dbReference>
<accession>A0A0M2V7M9</accession>
<comment type="caution">
    <text evidence="3">The sequence shown here is derived from an EMBL/GenBank/DDBJ whole genome shotgun (WGS) entry which is preliminary data.</text>
</comment>
<dbReference type="PANTHER" id="PTHR40940">
    <property type="entry name" value="PROTEIN BATD-RELATED"/>
    <property type="match status" value="1"/>
</dbReference>
<gene>
    <name evidence="3" type="ORF">WG68_02630</name>
</gene>
<proteinExistence type="predicted"/>
<feature type="domain" description="DUF7939" evidence="2">
    <location>
        <begin position="456"/>
        <end position="534"/>
    </location>
</feature>
<protein>
    <recommendedName>
        <fullName evidence="2">DUF7939 domain-containing protein</fullName>
    </recommendedName>
</protein>
<dbReference type="PANTHER" id="PTHR40940:SF1">
    <property type="entry name" value="PROTEIN BATD"/>
    <property type="match status" value="1"/>
</dbReference>
<evidence type="ECO:0000313" key="3">
    <source>
        <dbReference type="EMBL" id="KKO46857.1"/>
    </source>
</evidence>
<keyword evidence="1" id="KW-0732">Signal</keyword>
<evidence type="ECO:0000313" key="4">
    <source>
        <dbReference type="Proteomes" id="UP000034228"/>
    </source>
</evidence>